<feature type="compositionally biased region" description="Low complexity" evidence="1">
    <location>
        <begin position="1"/>
        <end position="24"/>
    </location>
</feature>
<keyword evidence="2" id="KW-1133">Transmembrane helix</keyword>
<dbReference type="OrthoDB" id="4076669at2759"/>
<dbReference type="AlphaFoldDB" id="A0A8H7ZD91"/>
<evidence type="ECO:0000256" key="1">
    <source>
        <dbReference type="SAM" id="MobiDB-lite"/>
    </source>
</evidence>
<gene>
    <name evidence="3" type="ORF">I9W82_005725</name>
</gene>
<proteinExistence type="predicted"/>
<feature type="transmembrane region" description="Helical" evidence="2">
    <location>
        <begin position="219"/>
        <end position="241"/>
    </location>
</feature>
<dbReference type="InterPro" id="IPR022757">
    <property type="entry name" value="Gsf2"/>
</dbReference>
<organism evidence="3 4">
    <name type="scientific">Candida metapsilosis</name>
    <dbReference type="NCBI Taxonomy" id="273372"/>
    <lineage>
        <taxon>Eukaryota</taxon>
        <taxon>Fungi</taxon>
        <taxon>Dikarya</taxon>
        <taxon>Ascomycota</taxon>
        <taxon>Saccharomycotina</taxon>
        <taxon>Pichiomycetes</taxon>
        <taxon>Debaryomycetaceae</taxon>
        <taxon>Candida/Lodderomyces clade</taxon>
        <taxon>Candida</taxon>
    </lineage>
</organism>
<dbReference type="GeneID" id="93654354"/>
<evidence type="ECO:0000256" key="2">
    <source>
        <dbReference type="SAM" id="Phobius"/>
    </source>
</evidence>
<feature type="transmembrane region" description="Helical" evidence="2">
    <location>
        <begin position="153"/>
        <end position="170"/>
    </location>
</feature>
<keyword evidence="2" id="KW-0472">Membrane</keyword>
<name>A0A8H7ZD91_9ASCO</name>
<keyword evidence="2" id="KW-0812">Transmembrane</keyword>
<dbReference type="EMBL" id="JAEOAQ010000009">
    <property type="protein sequence ID" value="KAG5416761.1"/>
    <property type="molecule type" value="Genomic_DNA"/>
</dbReference>
<evidence type="ECO:0000313" key="3">
    <source>
        <dbReference type="EMBL" id="KAG5416761.1"/>
    </source>
</evidence>
<feature type="region of interest" description="Disordered" evidence="1">
    <location>
        <begin position="1"/>
        <end position="32"/>
    </location>
</feature>
<dbReference type="Pfam" id="PF11055">
    <property type="entry name" value="Gsf2"/>
    <property type="match status" value="1"/>
</dbReference>
<dbReference type="Proteomes" id="UP000669133">
    <property type="component" value="Unassembled WGS sequence"/>
</dbReference>
<reference evidence="3 4" key="1">
    <citation type="submission" date="2020-12" db="EMBL/GenBank/DDBJ databases">
        <title>Effect of drift, selection, and recombination on the evolution of hybrid genomes in Candida yeast pathogens.</title>
        <authorList>
            <person name="Mixao V."/>
            <person name="Ksiezopolska E."/>
            <person name="Saus E."/>
            <person name="Boekhout T."/>
            <person name="Gacser A."/>
            <person name="Gabaldon T."/>
        </authorList>
    </citation>
    <scope>NUCLEOTIDE SEQUENCE [LARGE SCALE GENOMIC DNA]</scope>
    <source>
        <strain evidence="3 4">BP57</strain>
    </source>
</reference>
<sequence>MSSTTRNSSSSSSGVSSGVHTSTSAKPASGQPKIEEIIDNDADGNDEVAFLDIYVRFNQDQERDYCFQVNTKTKFGDLFKIFKTLPIALRPSVFYHSQPIGFQKSTQPGFVTEDGNFLFEDDAAKQVSSIIPSEELINVHVWPGQLILPVWKFDYVTWYSIIGLLLAWLYTDLPDFISPTPGICLTNWATIFFARLAGKVGFNNVERELIRDLYEPTDIMLQCFFFGIHLVKVTVIFLFLFSGAFNPMKLFRLPGGVKLDVNQEELLALGWTGTRKATIDEYKDYYRETKIKEFGGLVPAHQGGLFNTIRHLGVHLKEGEGYNTPLTKEYMEMSVKQLQQQAKENPKEFKLHLNYDWFARLGYGFAKFAEGLDTKQTADLIKQFRRYGLFYSDASVREIIHTRKHQDPKIAEDIADLPQPRKREEEEENEANREPTQAEIEETIGAAIQQTKEESS</sequence>
<comment type="caution">
    <text evidence="3">The sequence shown here is derived from an EMBL/GenBank/DDBJ whole genome shotgun (WGS) entry which is preliminary data.</text>
</comment>
<feature type="region of interest" description="Disordered" evidence="1">
    <location>
        <begin position="407"/>
        <end position="456"/>
    </location>
</feature>
<evidence type="ECO:0000313" key="4">
    <source>
        <dbReference type="Proteomes" id="UP000669133"/>
    </source>
</evidence>
<feature type="transmembrane region" description="Helical" evidence="2">
    <location>
        <begin position="176"/>
        <end position="198"/>
    </location>
</feature>
<keyword evidence="4" id="KW-1185">Reference proteome</keyword>
<dbReference type="RefSeq" id="XP_067545877.1">
    <property type="nucleotide sequence ID" value="XM_067694933.1"/>
</dbReference>
<accession>A0A8H7ZD91</accession>
<protein>
    <submittedName>
        <fullName evidence="3">GSF2</fullName>
    </submittedName>
</protein>